<feature type="coiled-coil region" evidence="27">
    <location>
        <begin position="478"/>
        <end position="519"/>
    </location>
</feature>
<dbReference type="GO" id="GO:0006950">
    <property type="term" value="P:response to stress"/>
    <property type="evidence" value="ECO:0007669"/>
    <property type="project" value="UniProtKB-ARBA"/>
</dbReference>
<evidence type="ECO:0000259" key="28">
    <source>
        <dbReference type="PROSITE" id="PS50011"/>
    </source>
</evidence>
<dbReference type="AlphaFoldDB" id="A0A8B8FR14"/>
<dbReference type="Proteomes" id="UP000694846">
    <property type="component" value="Unplaced"/>
</dbReference>
<dbReference type="GO" id="GO:0007254">
    <property type="term" value="P:JNK cascade"/>
    <property type="evidence" value="ECO:0007669"/>
    <property type="project" value="TreeGrafter"/>
</dbReference>
<dbReference type="CDD" id="cd14058">
    <property type="entry name" value="STKc_TAK1"/>
    <property type="match status" value="1"/>
</dbReference>
<keyword evidence="8" id="KW-0963">Cytoplasm</keyword>
<dbReference type="GO" id="GO:0006955">
    <property type="term" value="P:immune response"/>
    <property type="evidence" value="ECO:0007669"/>
    <property type="project" value="TreeGrafter"/>
</dbReference>
<reference evidence="30" key="1">
    <citation type="submission" date="2025-08" db="UniProtKB">
        <authorList>
            <consortium name="RefSeq"/>
        </authorList>
    </citation>
    <scope>IDENTIFICATION</scope>
    <source>
        <tissue evidence="30">Whole body</tissue>
    </source>
</reference>
<dbReference type="EC" id="2.7.11.25" evidence="5"/>
<evidence type="ECO:0000256" key="9">
    <source>
        <dbReference type="ARBA" id="ARBA00022499"/>
    </source>
</evidence>
<dbReference type="Gene3D" id="1.10.510.10">
    <property type="entry name" value="Transferase(Phosphotransferase) domain 1"/>
    <property type="match status" value="1"/>
</dbReference>
<evidence type="ECO:0000256" key="16">
    <source>
        <dbReference type="ARBA" id="ARBA00022777"/>
    </source>
</evidence>
<keyword evidence="15 26" id="KW-0547">Nucleotide-binding</keyword>
<evidence type="ECO:0000256" key="22">
    <source>
        <dbReference type="ARBA" id="ARBA00023136"/>
    </source>
</evidence>
<evidence type="ECO:0000256" key="4">
    <source>
        <dbReference type="ARBA" id="ARBA00006529"/>
    </source>
</evidence>
<evidence type="ECO:0000256" key="21">
    <source>
        <dbReference type="ARBA" id="ARBA00023016"/>
    </source>
</evidence>
<keyword evidence="7" id="KW-1003">Cell membrane</keyword>
<keyword evidence="18" id="KW-0460">Magnesium</keyword>
<evidence type="ECO:0000256" key="17">
    <source>
        <dbReference type="ARBA" id="ARBA00022840"/>
    </source>
</evidence>
<dbReference type="InterPro" id="IPR017441">
    <property type="entry name" value="Protein_kinase_ATP_BS"/>
</dbReference>
<dbReference type="PRINTS" id="PR00109">
    <property type="entry name" value="TYRKINASE"/>
</dbReference>
<evidence type="ECO:0000256" key="26">
    <source>
        <dbReference type="PROSITE-ProRule" id="PRU10141"/>
    </source>
</evidence>
<evidence type="ECO:0000313" key="29">
    <source>
        <dbReference type="Proteomes" id="UP000694846"/>
    </source>
</evidence>
<dbReference type="PROSITE" id="PS50011">
    <property type="entry name" value="PROTEIN_KINASE_DOM"/>
    <property type="match status" value="1"/>
</dbReference>
<evidence type="ECO:0000256" key="2">
    <source>
        <dbReference type="ARBA" id="ARBA00004413"/>
    </source>
</evidence>
<keyword evidence="13" id="KW-0053">Apoptosis</keyword>
<dbReference type="SUPFAM" id="SSF56112">
    <property type="entry name" value="Protein kinase-like (PK-like)"/>
    <property type="match status" value="1"/>
</dbReference>
<evidence type="ECO:0000256" key="1">
    <source>
        <dbReference type="ARBA" id="ARBA00001946"/>
    </source>
</evidence>
<keyword evidence="9" id="KW-1017">Isopeptide bond</keyword>
<dbReference type="InterPro" id="IPR001245">
    <property type="entry name" value="Ser-Thr/Tyr_kinase_cat_dom"/>
</dbReference>
<evidence type="ECO:0000256" key="14">
    <source>
        <dbReference type="ARBA" id="ARBA00022723"/>
    </source>
</evidence>
<dbReference type="PANTHER" id="PTHR46716">
    <property type="entry name" value="MITOGEN-ACTIVATED PROTEIN KINASE KINASE KINASE 7"/>
    <property type="match status" value="1"/>
</dbReference>
<dbReference type="GO" id="GO:0046872">
    <property type="term" value="F:metal ion binding"/>
    <property type="evidence" value="ECO:0007669"/>
    <property type="project" value="UniProtKB-KW"/>
</dbReference>
<keyword evidence="11" id="KW-0597">Phosphoprotein</keyword>
<dbReference type="GO" id="GO:0004709">
    <property type="term" value="F:MAP kinase kinase kinase activity"/>
    <property type="evidence" value="ECO:0007669"/>
    <property type="project" value="UniProtKB-EC"/>
</dbReference>
<dbReference type="GO" id="GO:0043123">
    <property type="term" value="P:positive regulation of canonical NF-kappaB signal transduction"/>
    <property type="evidence" value="ECO:0007669"/>
    <property type="project" value="UniProtKB-ARBA"/>
</dbReference>
<evidence type="ECO:0000256" key="8">
    <source>
        <dbReference type="ARBA" id="ARBA00022490"/>
    </source>
</evidence>
<dbReference type="SMART" id="SM00220">
    <property type="entry name" value="S_TKc"/>
    <property type="match status" value="1"/>
</dbReference>
<keyword evidence="22" id="KW-0472">Membrane</keyword>
<keyword evidence="23" id="KW-0804">Transcription</keyword>
<keyword evidence="16" id="KW-0418">Kinase</keyword>
<dbReference type="PANTHER" id="PTHR46716:SF1">
    <property type="entry name" value="MITOGEN-ACTIVATED PROTEIN KINASE KINASE KINASE 7"/>
    <property type="match status" value="1"/>
</dbReference>
<dbReference type="FunFam" id="3.30.200.20:FF:000152">
    <property type="entry name" value="Mitogen-activated protein kinase kinase kinase 7"/>
    <property type="match status" value="1"/>
</dbReference>
<keyword evidence="19" id="KW-0832">Ubl conjugation</keyword>
<feature type="domain" description="Protein kinase" evidence="28">
    <location>
        <begin position="22"/>
        <end position="273"/>
    </location>
</feature>
<feature type="binding site" evidence="26">
    <location>
        <position position="49"/>
    </location>
    <ligand>
        <name>ATP</name>
        <dbReference type="ChEBI" id="CHEBI:30616"/>
    </ligand>
</feature>
<keyword evidence="29" id="KW-1185">Reference proteome</keyword>
<dbReference type="Pfam" id="PF07714">
    <property type="entry name" value="PK_Tyr_Ser-Thr"/>
    <property type="match status" value="1"/>
</dbReference>
<evidence type="ECO:0000256" key="10">
    <source>
        <dbReference type="ARBA" id="ARBA00022527"/>
    </source>
</evidence>
<dbReference type="GO" id="GO:0005524">
    <property type="term" value="F:ATP binding"/>
    <property type="evidence" value="ECO:0007669"/>
    <property type="project" value="UniProtKB-UniRule"/>
</dbReference>
<name>A0A8B8FR14_9HEMI</name>
<keyword evidence="21" id="KW-0346">Stress response</keyword>
<dbReference type="GO" id="GO:0006915">
    <property type="term" value="P:apoptotic process"/>
    <property type="evidence" value="ECO:0007669"/>
    <property type="project" value="UniProtKB-KW"/>
</dbReference>
<comment type="similarity">
    <text evidence="4">Belongs to the protein kinase superfamily. STE Ser/Thr protein kinase family. MAP kinase kinase kinase subfamily.</text>
</comment>
<evidence type="ECO:0000256" key="19">
    <source>
        <dbReference type="ARBA" id="ARBA00022843"/>
    </source>
</evidence>
<comment type="catalytic activity">
    <reaction evidence="24">
        <text>L-threonyl-[protein] + ATP = O-phospho-L-threonyl-[protein] + ADP + H(+)</text>
        <dbReference type="Rhea" id="RHEA:46608"/>
        <dbReference type="Rhea" id="RHEA-COMP:11060"/>
        <dbReference type="Rhea" id="RHEA-COMP:11605"/>
        <dbReference type="ChEBI" id="CHEBI:15378"/>
        <dbReference type="ChEBI" id="CHEBI:30013"/>
        <dbReference type="ChEBI" id="CHEBI:30616"/>
        <dbReference type="ChEBI" id="CHEBI:61977"/>
        <dbReference type="ChEBI" id="CHEBI:456216"/>
        <dbReference type="EC" id="2.7.11.25"/>
    </reaction>
</comment>
<dbReference type="InterPro" id="IPR000719">
    <property type="entry name" value="Prot_kinase_dom"/>
</dbReference>
<dbReference type="RefSeq" id="XP_025413187.1">
    <property type="nucleotide sequence ID" value="XM_025557402.1"/>
</dbReference>
<gene>
    <name evidence="30" type="primary">LOC112685485</name>
</gene>
<comment type="cofactor">
    <cofactor evidence="1">
        <name>Mg(2+)</name>
        <dbReference type="ChEBI" id="CHEBI:18420"/>
    </cofactor>
</comment>
<protein>
    <recommendedName>
        <fullName evidence="6">Mitogen-activated protein kinase kinase kinase 7</fullName>
        <ecNumber evidence="5">2.7.11.25</ecNumber>
    </recommendedName>
</protein>
<evidence type="ECO:0000256" key="25">
    <source>
        <dbReference type="ARBA" id="ARBA00048329"/>
    </source>
</evidence>
<keyword evidence="17 26" id="KW-0067">ATP-binding</keyword>
<dbReference type="GO" id="GO:0043410">
    <property type="term" value="P:positive regulation of MAPK cascade"/>
    <property type="evidence" value="ECO:0007669"/>
    <property type="project" value="UniProtKB-ARBA"/>
</dbReference>
<dbReference type="PROSITE" id="PS00108">
    <property type="entry name" value="PROTEIN_KINASE_ST"/>
    <property type="match status" value="1"/>
</dbReference>
<dbReference type="OrthoDB" id="10261027at2759"/>
<dbReference type="GO" id="GO:0005737">
    <property type="term" value="C:cytoplasm"/>
    <property type="evidence" value="ECO:0007669"/>
    <property type="project" value="UniProtKB-SubCell"/>
</dbReference>
<dbReference type="InterPro" id="IPR008271">
    <property type="entry name" value="Ser/Thr_kinase_AS"/>
</dbReference>
<accession>A0A8B8FR14</accession>
<keyword evidence="14" id="KW-0479">Metal-binding</keyword>
<dbReference type="GO" id="GO:0009893">
    <property type="term" value="P:positive regulation of metabolic process"/>
    <property type="evidence" value="ECO:0007669"/>
    <property type="project" value="UniProtKB-ARBA"/>
</dbReference>
<keyword evidence="12" id="KW-0808">Transferase</keyword>
<evidence type="ECO:0000256" key="7">
    <source>
        <dbReference type="ARBA" id="ARBA00022475"/>
    </source>
</evidence>
<proteinExistence type="inferred from homology"/>
<evidence type="ECO:0000256" key="27">
    <source>
        <dbReference type="SAM" id="Coils"/>
    </source>
</evidence>
<dbReference type="GeneID" id="112685485"/>
<dbReference type="InterPro" id="IPR011009">
    <property type="entry name" value="Kinase-like_dom_sf"/>
</dbReference>
<evidence type="ECO:0000256" key="13">
    <source>
        <dbReference type="ARBA" id="ARBA00022703"/>
    </source>
</evidence>
<evidence type="ECO:0000256" key="3">
    <source>
        <dbReference type="ARBA" id="ARBA00004496"/>
    </source>
</evidence>
<evidence type="ECO:0000313" key="30">
    <source>
        <dbReference type="RefSeq" id="XP_025413187.1"/>
    </source>
</evidence>
<organism evidence="29 30">
    <name type="scientific">Sipha flava</name>
    <name type="common">yellow sugarcane aphid</name>
    <dbReference type="NCBI Taxonomy" id="143950"/>
    <lineage>
        <taxon>Eukaryota</taxon>
        <taxon>Metazoa</taxon>
        <taxon>Ecdysozoa</taxon>
        <taxon>Arthropoda</taxon>
        <taxon>Hexapoda</taxon>
        <taxon>Insecta</taxon>
        <taxon>Pterygota</taxon>
        <taxon>Neoptera</taxon>
        <taxon>Paraneoptera</taxon>
        <taxon>Hemiptera</taxon>
        <taxon>Sternorrhyncha</taxon>
        <taxon>Aphidomorpha</taxon>
        <taxon>Aphidoidea</taxon>
        <taxon>Aphididae</taxon>
        <taxon>Sipha</taxon>
    </lineage>
</organism>
<dbReference type="GO" id="GO:0005886">
    <property type="term" value="C:plasma membrane"/>
    <property type="evidence" value="ECO:0007669"/>
    <property type="project" value="UniProtKB-SubCell"/>
</dbReference>
<comment type="subcellular location">
    <subcellularLocation>
        <location evidence="2">Cell membrane</location>
        <topology evidence="2">Peripheral membrane protein</topology>
        <orientation evidence="2">Cytoplasmic side</orientation>
    </subcellularLocation>
    <subcellularLocation>
        <location evidence="3">Cytoplasm</location>
    </subcellularLocation>
</comment>
<evidence type="ECO:0000256" key="24">
    <source>
        <dbReference type="ARBA" id="ARBA00047559"/>
    </source>
</evidence>
<dbReference type="GO" id="GO:0071560">
    <property type="term" value="P:cellular response to transforming growth factor beta stimulus"/>
    <property type="evidence" value="ECO:0007669"/>
    <property type="project" value="UniProtKB-ARBA"/>
</dbReference>
<dbReference type="PROSITE" id="PS00107">
    <property type="entry name" value="PROTEIN_KINASE_ATP"/>
    <property type="match status" value="1"/>
</dbReference>
<evidence type="ECO:0000256" key="20">
    <source>
        <dbReference type="ARBA" id="ARBA00023015"/>
    </source>
</evidence>
<keyword evidence="27" id="KW-0175">Coiled coil</keyword>
<comment type="catalytic activity">
    <reaction evidence="25">
        <text>L-seryl-[protein] + ATP = O-phospho-L-seryl-[protein] + ADP + H(+)</text>
        <dbReference type="Rhea" id="RHEA:17989"/>
        <dbReference type="Rhea" id="RHEA-COMP:9863"/>
        <dbReference type="Rhea" id="RHEA-COMP:11604"/>
        <dbReference type="ChEBI" id="CHEBI:15378"/>
        <dbReference type="ChEBI" id="CHEBI:29999"/>
        <dbReference type="ChEBI" id="CHEBI:30616"/>
        <dbReference type="ChEBI" id="CHEBI:83421"/>
        <dbReference type="ChEBI" id="CHEBI:456216"/>
        <dbReference type="EC" id="2.7.11.25"/>
    </reaction>
</comment>
<dbReference type="Gene3D" id="3.30.200.20">
    <property type="entry name" value="Phosphorylase Kinase, domain 1"/>
    <property type="match status" value="1"/>
</dbReference>
<evidence type="ECO:0000256" key="11">
    <source>
        <dbReference type="ARBA" id="ARBA00022553"/>
    </source>
</evidence>
<evidence type="ECO:0000256" key="6">
    <source>
        <dbReference type="ARBA" id="ARBA00017660"/>
    </source>
</evidence>
<evidence type="ECO:0000256" key="5">
    <source>
        <dbReference type="ARBA" id="ARBA00012406"/>
    </source>
</evidence>
<evidence type="ECO:0000256" key="15">
    <source>
        <dbReference type="ARBA" id="ARBA00022741"/>
    </source>
</evidence>
<keyword evidence="10" id="KW-0723">Serine/threonine-protein kinase</keyword>
<evidence type="ECO:0000256" key="23">
    <source>
        <dbReference type="ARBA" id="ARBA00023163"/>
    </source>
</evidence>
<evidence type="ECO:0000256" key="12">
    <source>
        <dbReference type="ARBA" id="ARBA00022679"/>
    </source>
</evidence>
<keyword evidence="20" id="KW-0805">Transcription regulation</keyword>
<sequence>MAIKETHGHRQKFVEEIDYDEIEKLEIVGKGSFGVVFRGRWRNNYVAVKHIDSEAERKAFTIEVRQLSRVNHPNIVKLYGACTSNPVCLVMEFAEGGSLYNVLHCKPEPQYNLGHAVSWTLQCAEGVAYLHNMKPKPLIHRDLKPPNLLLVNEGKTLKICDFGTACDKKTYMTNNKGSAAWMAPEVFEGSNYTEKCDVYSWGIILWQVLTRLKPFNEIGGSAYGIMWAVHKGTRPPLFEKCPRPFQELITECWDQNPNIRPSIDHVVQVMRILITFCSGHDQPLIYPNDCYTISSEFEEECSSSEDSCPDIPDSYIESLRNHKRINGMLTNDSLKSNPKFSIPLTVNVENKFEQCDDLQILTMPGFDKVGAYQTVDSTDKEGESNSQYQKKLDDINNIEGGISGTHPELDNLYLMLDQQLHPIPPDNTCPQSVQIFEEHKQLAQEYLKVQTEIAYLSRHMEQLAERLSQEEILCDEGVEEDDEEIKKLESEKENLTQMHQNLKKQLEMIKRKNSNHSKENDPSS</sequence>
<dbReference type="FunFam" id="1.10.510.10:FF:000143">
    <property type="entry name" value="Mitogen-activated protein kinase kinase kinase 7"/>
    <property type="match status" value="1"/>
</dbReference>
<evidence type="ECO:0000256" key="18">
    <source>
        <dbReference type="ARBA" id="ARBA00022842"/>
    </source>
</evidence>
<dbReference type="GO" id="GO:0019901">
    <property type="term" value="F:protein kinase binding"/>
    <property type="evidence" value="ECO:0007669"/>
    <property type="project" value="UniProtKB-ARBA"/>
</dbReference>